<proteinExistence type="predicted"/>
<sequence>MPKLANDSKSKEVVCRETGRLDGKLIIVGDANTGIGEETVAELGLRGTPVVIACRNVEKAGAAESNISASYREN</sequence>
<dbReference type="PANTHER" id="PTHR43157:SF32">
    <property type="entry name" value="RETINOL DEHYDROGENASE 12"/>
    <property type="match status" value="1"/>
</dbReference>
<evidence type="ECO:0000313" key="2">
    <source>
        <dbReference type="EMBL" id="VUZ54969.1"/>
    </source>
</evidence>
<evidence type="ECO:0000256" key="1">
    <source>
        <dbReference type="ARBA" id="ARBA00023002"/>
    </source>
</evidence>
<dbReference type="Proteomes" id="UP000321570">
    <property type="component" value="Unassembled WGS sequence"/>
</dbReference>
<dbReference type="EMBL" id="CABIJS010000666">
    <property type="protein sequence ID" value="VUZ54969.1"/>
    <property type="molecule type" value="Genomic_DNA"/>
</dbReference>
<dbReference type="Gene3D" id="3.40.50.720">
    <property type="entry name" value="NAD(P)-binding Rossmann-like Domain"/>
    <property type="match status" value="1"/>
</dbReference>
<organism evidence="2 3">
    <name type="scientific">Hymenolepis diminuta</name>
    <name type="common">Rat tapeworm</name>
    <dbReference type="NCBI Taxonomy" id="6216"/>
    <lineage>
        <taxon>Eukaryota</taxon>
        <taxon>Metazoa</taxon>
        <taxon>Spiralia</taxon>
        <taxon>Lophotrochozoa</taxon>
        <taxon>Platyhelminthes</taxon>
        <taxon>Cestoda</taxon>
        <taxon>Eucestoda</taxon>
        <taxon>Cyclophyllidea</taxon>
        <taxon>Hymenolepididae</taxon>
        <taxon>Hymenolepis</taxon>
    </lineage>
</organism>
<keyword evidence="3" id="KW-1185">Reference proteome</keyword>
<dbReference type="GO" id="GO:0016491">
    <property type="term" value="F:oxidoreductase activity"/>
    <property type="evidence" value="ECO:0007669"/>
    <property type="project" value="UniProtKB-KW"/>
</dbReference>
<protein>
    <submittedName>
        <fullName evidence="2">Uncharacterized protein</fullName>
    </submittedName>
</protein>
<accession>A0A564Z6M6</accession>
<dbReference type="InterPro" id="IPR036291">
    <property type="entry name" value="NAD(P)-bd_dom_sf"/>
</dbReference>
<keyword evidence="1" id="KW-0560">Oxidoreductase</keyword>
<dbReference type="AlphaFoldDB" id="A0A564Z6M6"/>
<reference evidence="2 3" key="1">
    <citation type="submission" date="2019-07" db="EMBL/GenBank/DDBJ databases">
        <authorList>
            <person name="Jastrzebski P J."/>
            <person name="Paukszto L."/>
            <person name="Jastrzebski P J."/>
        </authorList>
    </citation>
    <scope>NUCLEOTIDE SEQUENCE [LARGE SCALE GENOMIC DNA]</scope>
    <source>
        <strain evidence="2 3">WMS-il1</strain>
    </source>
</reference>
<gene>
    <name evidence="2" type="ORF">WMSIL1_LOCUS12861</name>
</gene>
<name>A0A564Z6M6_HYMDI</name>
<evidence type="ECO:0000313" key="3">
    <source>
        <dbReference type="Proteomes" id="UP000321570"/>
    </source>
</evidence>
<dbReference type="PANTHER" id="PTHR43157">
    <property type="entry name" value="PHOSPHATIDYLINOSITOL-GLYCAN BIOSYNTHESIS CLASS F PROTEIN-RELATED"/>
    <property type="match status" value="1"/>
</dbReference>
<dbReference type="SUPFAM" id="SSF51735">
    <property type="entry name" value="NAD(P)-binding Rossmann-fold domains"/>
    <property type="match status" value="1"/>
</dbReference>